<reference evidence="27 28" key="1">
    <citation type="submission" date="2015-04" db="EMBL/GenBank/DDBJ databases">
        <authorList>
            <person name="Syromyatnikov M.Y."/>
            <person name="Popov V.N."/>
        </authorList>
    </citation>
    <scope>NUCLEOTIDE SEQUENCE [LARGE SCALE GENOMIC DNA]</scope>
</reference>
<dbReference type="Gene3D" id="1.10.4080.10">
    <property type="entry name" value="ADP-ribosylation/Crystallin J1"/>
    <property type="match status" value="1"/>
</dbReference>
<evidence type="ECO:0000256" key="7">
    <source>
        <dbReference type="ARBA" id="ARBA00012255"/>
    </source>
</evidence>
<evidence type="ECO:0000256" key="18">
    <source>
        <dbReference type="ARBA" id="ARBA00042398"/>
    </source>
</evidence>
<dbReference type="GO" id="GO:0004649">
    <property type="term" value="F:poly(ADP-ribose) glycohydrolase activity"/>
    <property type="evidence" value="ECO:0007669"/>
    <property type="project" value="UniProtKB-EC"/>
</dbReference>
<evidence type="ECO:0000313" key="27">
    <source>
        <dbReference type="EMBL" id="CRK91916.1"/>
    </source>
</evidence>
<protein>
    <recommendedName>
        <fullName evidence="17">ADP-ribosylhydrolase ARH3</fullName>
        <ecNumber evidence="7">3.2.1.143</ecNumber>
    </recommendedName>
    <alternativeName>
        <fullName evidence="18">ADP-ribose glycohydrolase ARH3</fullName>
    </alternativeName>
    <alternativeName>
        <fullName evidence="19">ADP-ribosylhydrolase 3</fullName>
    </alternativeName>
    <alternativeName>
        <fullName evidence="22">O-acetyl-ADP-ribose deacetylase ARH3</fullName>
    </alternativeName>
    <alternativeName>
        <fullName evidence="23">Poly(ADP-ribose) glycohydrolase ARH3</fullName>
    </alternativeName>
    <alternativeName>
        <fullName evidence="21">[Protein ADP-ribosylarginine] hydrolase-like protein 2</fullName>
    </alternativeName>
    <alternativeName>
        <fullName evidence="20">[Protein ADP-ribosylserine] hydrolase</fullName>
    </alternativeName>
</protein>
<evidence type="ECO:0000256" key="9">
    <source>
        <dbReference type="ARBA" id="ARBA00022490"/>
    </source>
</evidence>
<evidence type="ECO:0000256" key="11">
    <source>
        <dbReference type="ARBA" id="ARBA00022763"/>
    </source>
</evidence>
<keyword evidence="16" id="KW-0539">Nucleus</keyword>
<evidence type="ECO:0000256" key="19">
    <source>
        <dbReference type="ARBA" id="ARBA00042471"/>
    </source>
</evidence>
<evidence type="ECO:0000256" key="13">
    <source>
        <dbReference type="ARBA" id="ARBA00022842"/>
    </source>
</evidence>
<evidence type="ECO:0000256" key="12">
    <source>
        <dbReference type="ARBA" id="ARBA00022801"/>
    </source>
</evidence>
<feature type="binding site" evidence="25">
    <location>
        <position position="296"/>
    </location>
    <ligand>
        <name>Mg(2+)</name>
        <dbReference type="ChEBI" id="CHEBI:18420"/>
        <label>1</label>
    </ligand>
</feature>
<feature type="chain" id="PRO_5012407689" description="ADP-ribosylhydrolase ARH3" evidence="26">
    <location>
        <begin position="20"/>
        <end position="357"/>
    </location>
</feature>
<evidence type="ECO:0000256" key="10">
    <source>
        <dbReference type="ARBA" id="ARBA00022723"/>
    </source>
</evidence>
<evidence type="ECO:0000256" key="21">
    <source>
        <dbReference type="ARBA" id="ARBA00042850"/>
    </source>
</evidence>
<dbReference type="EC" id="3.2.1.143" evidence="7"/>
<evidence type="ECO:0000256" key="20">
    <source>
        <dbReference type="ARBA" id="ARBA00042722"/>
    </source>
</evidence>
<evidence type="ECO:0000256" key="1">
    <source>
        <dbReference type="ARBA" id="ARBA00004123"/>
    </source>
</evidence>
<keyword evidence="14" id="KW-0496">Mitochondrion</keyword>
<dbReference type="InterPro" id="IPR005502">
    <property type="entry name" value="Ribosyl_crysJ1"/>
</dbReference>
<evidence type="ECO:0000256" key="14">
    <source>
        <dbReference type="ARBA" id="ARBA00023128"/>
    </source>
</evidence>
<dbReference type="GO" id="GO:0006281">
    <property type="term" value="P:DNA repair"/>
    <property type="evidence" value="ECO:0007669"/>
    <property type="project" value="UniProtKB-KW"/>
</dbReference>
<dbReference type="PANTHER" id="PTHR16222:SF24">
    <property type="entry name" value="ADP-RIBOSYLHYDROLASE ARH3"/>
    <property type="match status" value="1"/>
</dbReference>
<sequence length="357" mass="39841">MNSKFRGTLLGVLIGDCCGAVFEGEVLDAGQKFVLRKFINKLEGVSFTAPRQKYTDDTAMTKSVARCLLKYDEKSYQKNLAVDFVKEYCSSTTSRGYGDGVQRLLVTLRKEKFEDLLGPARNQFNGTGSFGNGAAMRISPVSLYCVNKSDDFLFDLVGKTSEITHANVIGINGAILQALAIREVLKLESDDLDVNNYVTNLLESFKKIEKGEDEFGIHEQKFYTEQLEGMRKLLNKEILPSDEEVVNILGHSVNALYSVPTAIYCFLRNVNLLKGNREKLFRSTLEYAICLGGDTDTIASMACSLVGAFTGDSIIAKNLIKHCESSEEIIELSDKLYEIVFSEIFKKDLHLNDEKMN</sequence>
<evidence type="ECO:0000256" key="24">
    <source>
        <dbReference type="ARBA" id="ARBA00049015"/>
    </source>
</evidence>
<dbReference type="OrthoDB" id="410104at2759"/>
<accession>A0A1J1HX36</accession>
<name>A0A1J1HX36_9DIPT</name>
<evidence type="ECO:0000256" key="22">
    <source>
        <dbReference type="ARBA" id="ARBA00043187"/>
    </source>
</evidence>
<dbReference type="Proteomes" id="UP000183832">
    <property type="component" value="Unassembled WGS sequence"/>
</dbReference>
<dbReference type="SUPFAM" id="SSF101478">
    <property type="entry name" value="ADP-ribosylglycohydrolase"/>
    <property type="match status" value="1"/>
</dbReference>
<comment type="cofactor">
    <cofactor evidence="25">
        <name>Mg(2+)</name>
        <dbReference type="ChEBI" id="CHEBI:18420"/>
    </cofactor>
    <text evidence="25">Binds 2 magnesium ions per subunit.</text>
</comment>
<dbReference type="AlphaFoldDB" id="A0A1J1HX36"/>
<evidence type="ECO:0000256" key="25">
    <source>
        <dbReference type="PIRSR" id="PIRSR605502-1"/>
    </source>
</evidence>
<dbReference type="InterPro" id="IPR050792">
    <property type="entry name" value="ADP-ribosylglycohydrolase"/>
</dbReference>
<organism evidence="27 28">
    <name type="scientific">Clunio marinus</name>
    <dbReference type="NCBI Taxonomy" id="568069"/>
    <lineage>
        <taxon>Eukaryota</taxon>
        <taxon>Metazoa</taxon>
        <taxon>Ecdysozoa</taxon>
        <taxon>Arthropoda</taxon>
        <taxon>Hexapoda</taxon>
        <taxon>Insecta</taxon>
        <taxon>Pterygota</taxon>
        <taxon>Neoptera</taxon>
        <taxon>Endopterygota</taxon>
        <taxon>Diptera</taxon>
        <taxon>Nematocera</taxon>
        <taxon>Chironomoidea</taxon>
        <taxon>Chironomidae</taxon>
        <taxon>Clunio</taxon>
    </lineage>
</organism>
<evidence type="ECO:0000256" key="26">
    <source>
        <dbReference type="SAM" id="SignalP"/>
    </source>
</evidence>
<proteinExistence type="inferred from homology"/>
<dbReference type="PANTHER" id="PTHR16222">
    <property type="entry name" value="ADP-RIBOSYLGLYCOHYDROLASE"/>
    <property type="match status" value="1"/>
</dbReference>
<keyword evidence="9" id="KW-0963">Cytoplasm</keyword>
<keyword evidence="28" id="KW-1185">Reference proteome</keyword>
<feature type="binding site" evidence="25">
    <location>
        <position position="56"/>
    </location>
    <ligand>
        <name>Mg(2+)</name>
        <dbReference type="ChEBI" id="CHEBI:18420"/>
        <label>1</label>
    </ligand>
</feature>
<evidence type="ECO:0000256" key="17">
    <source>
        <dbReference type="ARBA" id="ARBA00041057"/>
    </source>
</evidence>
<dbReference type="EMBL" id="CVRI01000021">
    <property type="protein sequence ID" value="CRK91916.1"/>
    <property type="molecule type" value="Genomic_DNA"/>
</dbReference>
<keyword evidence="12" id="KW-0378">Hydrolase</keyword>
<keyword evidence="13 25" id="KW-0460">Magnesium</keyword>
<evidence type="ECO:0000256" key="3">
    <source>
        <dbReference type="ARBA" id="ARBA00004305"/>
    </source>
</evidence>
<feature type="binding site" evidence="25">
    <location>
        <position position="55"/>
    </location>
    <ligand>
        <name>Mg(2+)</name>
        <dbReference type="ChEBI" id="CHEBI:18420"/>
        <label>1</label>
    </ligand>
</feature>
<evidence type="ECO:0000256" key="23">
    <source>
        <dbReference type="ARBA" id="ARBA00043193"/>
    </source>
</evidence>
<feature type="binding site" evidence="25">
    <location>
        <position position="294"/>
    </location>
    <ligand>
        <name>Mg(2+)</name>
        <dbReference type="ChEBI" id="CHEBI:18420"/>
        <label>1</label>
    </ligand>
</feature>
<dbReference type="GO" id="GO:0005759">
    <property type="term" value="C:mitochondrial matrix"/>
    <property type="evidence" value="ECO:0007669"/>
    <property type="project" value="UniProtKB-SubCell"/>
</dbReference>
<keyword evidence="11" id="KW-0227">DNA damage</keyword>
<dbReference type="FunFam" id="1.10.4080.10:FF:000001">
    <property type="entry name" value="ADP-ribose glycohydrolase ARH3"/>
    <property type="match status" value="1"/>
</dbReference>
<evidence type="ECO:0000256" key="2">
    <source>
        <dbReference type="ARBA" id="ARBA00004286"/>
    </source>
</evidence>
<comment type="catalytic activity">
    <reaction evidence="24">
        <text>alpha-NAD(+) + H2O = ADP-D-ribose + nicotinamide + H(+)</text>
        <dbReference type="Rhea" id="RHEA:68792"/>
        <dbReference type="ChEBI" id="CHEBI:15377"/>
        <dbReference type="ChEBI" id="CHEBI:15378"/>
        <dbReference type="ChEBI" id="CHEBI:17154"/>
        <dbReference type="ChEBI" id="CHEBI:57967"/>
        <dbReference type="ChEBI" id="CHEBI:77017"/>
    </reaction>
</comment>
<evidence type="ECO:0000313" key="28">
    <source>
        <dbReference type="Proteomes" id="UP000183832"/>
    </source>
</evidence>
<evidence type="ECO:0000256" key="15">
    <source>
        <dbReference type="ARBA" id="ARBA00023204"/>
    </source>
</evidence>
<feature type="binding site" evidence="25">
    <location>
        <position position="297"/>
    </location>
    <ligand>
        <name>Mg(2+)</name>
        <dbReference type="ChEBI" id="CHEBI:18420"/>
        <label>1</label>
    </ligand>
</feature>
<keyword evidence="15" id="KW-0234">DNA repair</keyword>
<dbReference type="GO" id="GO:0005634">
    <property type="term" value="C:nucleus"/>
    <property type="evidence" value="ECO:0007669"/>
    <property type="project" value="UniProtKB-SubCell"/>
</dbReference>
<feature type="binding site" evidence="25">
    <location>
        <position position="57"/>
    </location>
    <ligand>
        <name>Mg(2+)</name>
        <dbReference type="ChEBI" id="CHEBI:18420"/>
        <label>1</label>
    </ligand>
</feature>
<keyword evidence="26" id="KW-0732">Signal</keyword>
<dbReference type="GO" id="GO:0140290">
    <property type="term" value="P:peptidyl-serine ADP-deribosylation"/>
    <property type="evidence" value="ECO:0007669"/>
    <property type="project" value="UniProtKB-ARBA"/>
</dbReference>
<evidence type="ECO:0000256" key="5">
    <source>
        <dbReference type="ARBA" id="ARBA00010702"/>
    </source>
</evidence>
<keyword evidence="8" id="KW-0158">Chromosome</keyword>
<comment type="similarity">
    <text evidence="5">Belongs to the ADP-ribosylglycohydrolase family.</text>
</comment>
<comment type="subcellular location">
    <subcellularLocation>
        <location evidence="2">Chromosome</location>
    </subcellularLocation>
    <subcellularLocation>
        <location evidence="4">Cytoplasm</location>
    </subcellularLocation>
    <subcellularLocation>
        <location evidence="3">Mitochondrion matrix</location>
    </subcellularLocation>
    <subcellularLocation>
        <location evidence="1">Nucleus</location>
    </subcellularLocation>
</comment>
<gene>
    <name evidence="27" type="ORF">CLUMA_CG005535</name>
</gene>
<keyword evidence="10 25" id="KW-0479">Metal-binding</keyword>
<evidence type="ECO:0000256" key="6">
    <source>
        <dbReference type="ARBA" id="ARBA00011245"/>
    </source>
</evidence>
<dbReference type="STRING" id="568069.A0A1J1HX36"/>
<comment type="subunit">
    <text evidence="6">Monomer.</text>
</comment>
<dbReference type="Pfam" id="PF03747">
    <property type="entry name" value="ADP_ribosyl_GH"/>
    <property type="match status" value="1"/>
</dbReference>
<evidence type="ECO:0000256" key="4">
    <source>
        <dbReference type="ARBA" id="ARBA00004496"/>
    </source>
</evidence>
<dbReference type="InterPro" id="IPR036705">
    <property type="entry name" value="Ribosyl_crysJ1_sf"/>
</dbReference>
<evidence type="ECO:0000256" key="16">
    <source>
        <dbReference type="ARBA" id="ARBA00023242"/>
    </source>
</evidence>
<feature type="signal peptide" evidence="26">
    <location>
        <begin position="1"/>
        <end position="19"/>
    </location>
</feature>
<evidence type="ECO:0000256" key="8">
    <source>
        <dbReference type="ARBA" id="ARBA00022454"/>
    </source>
</evidence>
<dbReference type="GO" id="GO:0046872">
    <property type="term" value="F:metal ion binding"/>
    <property type="evidence" value="ECO:0007669"/>
    <property type="project" value="UniProtKB-KW"/>
</dbReference>
<dbReference type="GO" id="GO:0005694">
    <property type="term" value="C:chromosome"/>
    <property type="evidence" value="ECO:0007669"/>
    <property type="project" value="UniProtKB-SubCell"/>
</dbReference>